<dbReference type="InterPro" id="IPR044865">
    <property type="entry name" value="MRH_dom"/>
</dbReference>
<keyword evidence="4 7" id="KW-0430">Lectin</keyword>
<dbReference type="OrthoDB" id="448954at2759"/>
<dbReference type="Proteomes" id="UP000053447">
    <property type="component" value="Unassembled WGS sequence"/>
</dbReference>
<protein>
    <recommendedName>
        <fullName evidence="7">Endoplasmic reticulum lectin</fullName>
    </recommendedName>
    <alternativeName>
        <fullName evidence="7">Protein OS-9 homolog</fullName>
    </alternativeName>
</protein>
<dbReference type="PANTHER" id="PTHR15414:SF0">
    <property type="entry name" value="ENDOPLASMIC RETICULUM LECTIN 1"/>
    <property type="match status" value="1"/>
</dbReference>
<evidence type="ECO:0000256" key="8">
    <source>
        <dbReference type="SAM" id="Phobius"/>
    </source>
</evidence>
<comment type="function">
    <text evidence="7">Lectin involved in the quality control of the secretory pathway. As a member of the endoplasmic reticulum-associated degradation lumenal (ERAD-L) surveillance system, targets misfolded endoplasmic reticulum lumenal glycoproteins for degradation.</text>
</comment>
<keyword evidence="5 7" id="KW-0256">Endoplasmic reticulum</keyword>
<dbReference type="PROSITE" id="PS51914">
    <property type="entry name" value="MRH"/>
    <property type="match status" value="1"/>
</dbReference>
<evidence type="ECO:0000256" key="6">
    <source>
        <dbReference type="ARBA" id="ARBA00023157"/>
    </source>
</evidence>
<dbReference type="GO" id="GO:0005788">
    <property type="term" value="C:endoplasmic reticulum lumen"/>
    <property type="evidence" value="ECO:0007669"/>
    <property type="project" value="UniProtKB-UniRule"/>
</dbReference>
<evidence type="ECO:0000256" key="4">
    <source>
        <dbReference type="ARBA" id="ARBA00022734"/>
    </source>
</evidence>
<evidence type="ECO:0000256" key="5">
    <source>
        <dbReference type="ARBA" id="ARBA00022824"/>
    </source>
</evidence>
<keyword evidence="6" id="KW-1015">Disulfide bond</keyword>
<dbReference type="VEuPathDB" id="FungiDB:T551_03601"/>
<keyword evidence="8" id="KW-0812">Transmembrane</keyword>
<comment type="similarity">
    <text evidence="2 7">Belongs to the OS-9 family.</text>
</comment>
<feature type="domain" description="MRH" evidence="9">
    <location>
        <begin position="116"/>
        <end position="247"/>
    </location>
</feature>
<comment type="subcellular location">
    <subcellularLocation>
        <location evidence="1 7">Endoplasmic reticulum membrane</location>
        <topology evidence="1 7">Peripheral membrane protein</topology>
        <orientation evidence="1 7">Lumenal side</orientation>
    </subcellularLocation>
</comment>
<evidence type="ECO:0000256" key="3">
    <source>
        <dbReference type="ARBA" id="ARBA00022729"/>
    </source>
</evidence>
<keyword evidence="8" id="KW-1133">Transmembrane helix</keyword>
<dbReference type="InterPro" id="IPR009011">
    <property type="entry name" value="Man6P_isomerase_rcpt-bd_dom_sf"/>
</dbReference>
<sequence>MKRNQILWFIFPYLSIYGFSVYDDILSRPRYQVKFKDIPISAQIANDRLLYDSNTHNQSIDHEILKLNNEKYFCTTPKVEHEPIDSEETPDAKAKKENETKKALENGLKLISPLENSCIYYLEGWWTYVLCYNKYAKQFHPLDWDGSQKSLRILENQSEIYYLLGRFNTSIKEGISTFSSKIEYNGDSYYISQKVGGGTYCNFIQENRHVEIQYMCEPDAYDKIVFVTEISACSYKIVVHTSRLCKEPFFNQLTSKNAHVINCERILDDDEYVKWMNVMFPKTTNSQHLGFLHPGSHNHIFVQKSSLKKINVQKSSYIYKSKGKGLHGRNNRKDERVTRSLKEGSQEYLVLLNHPEETEKPNNGENNAGTIFVTTIYDSSTYRDFLNHKKKHQLKKIKENIRFSEQMEKDENKEQKTRDE</sequence>
<dbReference type="STRING" id="1408657.A0A0W4ZDC3"/>
<dbReference type="GO" id="GO:0030246">
    <property type="term" value="F:carbohydrate binding"/>
    <property type="evidence" value="ECO:0007669"/>
    <property type="project" value="UniProtKB-UniRule"/>
</dbReference>
<dbReference type="InterPro" id="IPR012913">
    <property type="entry name" value="OS9-like_dom"/>
</dbReference>
<dbReference type="RefSeq" id="XP_018228005.1">
    <property type="nucleotide sequence ID" value="XM_018375864.1"/>
</dbReference>
<comment type="caution">
    <text evidence="10">The sequence shown here is derived from an EMBL/GenBank/DDBJ whole genome shotgun (WGS) entry which is preliminary data.</text>
</comment>
<evidence type="ECO:0000256" key="1">
    <source>
        <dbReference type="ARBA" id="ARBA00004367"/>
    </source>
</evidence>
<evidence type="ECO:0000313" key="11">
    <source>
        <dbReference type="Proteomes" id="UP000053447"/>
    </source>
</evidence>
<dbReference type="GO" id="GO:0005789">
    <property type="term" value="C:endoplasmic reticulum membrane"/>
    <property type="evidence" value="ECO:0007669"/>
    <property type="project" value="UniProtKB-SubCell"/>
</dbReference>
<dbReference type="GO" id="GO:0030968">
    <property type="term" value="P:endoplasmic reticulum unfolded protein response"/>
    <property type="evidence" value="ECO:0007669"/>
    <property type="project" value="UniProtKB-UniRule"/>
</dbReference>
<feature type="transmembrane region" description="Helical" evidence="8">
    <location>
        <begin position="6"/>
        <end position="26"/>
    </location>
</feature>
<dbReference type="AlphaFoldDB" id="A0A0W4ZDC3"/>
<dbReference type="EMBL" id="LFWA01000018">
    <property type="protein sequence ID" value="KTW26302.1"/>
    <property type="molecule type" value="Genomic_DNA"/>
</dbReference>
<proteinExistence type="inferred from homology"/>
<keyword evidence="11" id="KW-1185">Reference proteome</keyword>
<keyword evidence="7 8" id="KW-0472">Membrane</keyword>
<evidence type="ECO:0000313" key="10">
    <source>
        <dbReference type="EMBL" id="KTW26302.1"/>
    </source>
</evidence>
<dbReference type="SUPFAM" id="SSF50911">
    <property type="entry name" value="Mannose 6-phosphate receptor domain"/>
    <property type="match status" value="1"/>
</dbReference>
<evidence type="ECO:0000259" key="9">
    <source>
        <dbReference type="PROSITE" id="PS51914"/>
    </source>
</evidence>
<evidence type="ECO:0000256" key="7">
    <source>
        <dbReference type="RuleBase" id="RU369099"/>
    </source>
</evidence>
<name>A0A0W4ZDC3_PNEJ7</name>
<reference evidence="11" key="1">
    <citation type="journal article" date="2016" name="Nat. Commun.">
        <title>Genome analysis of three Pneumocystis species reveals adaptation mechanisms to life exclusively in mammalian hosts.</title>
        <authorList>
            <person name="Ma L."/>
            <person name="Chen Z."/>
            <person name="Huang D.W."/>
            <person name="Kutty G."/>
            <person name="Ishihara M."/>
            <person name="Wang H."/>
            <person name="Abouelleil A."/>
            <person name="Bishop L."/>
            <person name="Davey E."/>
            <person name="Deng R."/>
            <person name="Deng X."/>
            <person name="Fan L."/>
            <person name="Fantoni G."/>
            <person name="Fitzgerald M."/>
            <person name="Gogineni E."/>
            <person name="Goldberg J.M."/>
            <person name="Handley G."/>
            <person name="Hu X."/>
            <person name="Huber C."/>
            <person name="Jiao X."/>
            <person name="Jones K."/>
            <person name="Levin J.Z."/>
            <person name="Liu Y."/>
            <person name="Macdonald P."/>
            <person name="Melnikov A."/>
            <person name="Raley C."/>
            <person name="Sassi M."/>
            <person name="Sherman B.T."/>
            <person name="Song X."/>
            <person name="Sykes S."/>
            <person name="Tran B."/>
            <person name="Walsh L."/>
            <person name="Xia Y."/>
            <person name="Yang J."/>
            <person name="Young S."/>
            <person name="Zeng Q."/>
            <person name="Zheng X."/>
            <person name="Stephens R."/>
            <person name="Nusbaum C."/>
            <person name="Birren B.W."/>
            <person name="Azadi P."/>
            <person name="Lempicki R.A."/>
            <person name="Cuomo C.A."/>
            <person name="Kovacs J.A."/>
        </authorList>
    </citation>
    <scope>NUCLEOTIDE SEQUENCE [LARGE SCALE GENOMIC DNA]</scope>
    <source>
        <strain evidence="11">RU7</strain>
    </source>
</reference>
<dbReference type="InterPro" id="IPR045149">
    <property type="entry name" value="OS-9-like"/>
</dbReference>
<dbReference type="PANTHER" id="PTHR15414">
    <property type="entry name" value="OS-9-RELATED"/>
    <property type="match status" value="1"/>
</dbReference>
<evidence type="ECO:0000256" key="2">
    <source>
        <dbReference type="ARBA" id="ARBA00009918"/>
    </source>
</evidence>
<dbReference type="GO" id="GO:0030970">
    <property type="term" value="P:retrograde protein transport, ER to cytosol"/>
    <property type="evidence" value="ECO:0007669"/>
    <property type="project" value="TreeGrafter"/>
</dbReference>
<organism evidence="10 11">
    <name type="scientific">Pneumocystis jirovecii (strain RU7)</name>
    <name type="common">Human pneumocystis pneumonia agent</name>
    <dbReference type="NCBI Taxonomy" id="1408657"/>
    <lineage>
        <taxon>Eukaryota</taxon>
        <taxon>Fungi</taxon>
        <taxon>Dikarya</taxon>
        <taxon>Ascomycota</taxon>
        <taxon>Taphrinomycotina</taxon>
        <taxon>Pneumocystomycetes</taxon>
        <taxon>Pneumocystaceae</taxon>
        <taxon>Pneumocystis</taxon>
    </lineage>
</organism>
<dbReference type="GeneID" id="28942119"/>
<keyword evidence="3" id="KW-0732">Signal</keyword>
<dbReference type="Pfam" id="PF07915">
    <property type="entry name" value="PRKCSH"/>
    <property type="match status" value="1"/>
</dbReference>
<accession>A0A0W4ZDC3</accession>
<dbReference type="Gene3D" id="2.70.130.10">
    <property type="entry name" value="Mannose-6-phosphate receptor binding domain"/>
    <property type="match status" value="1"/>
</dbReference>
<gene>
    <name evidence="10" type="ORF">T551_03601</name>
</gene>